<name>A0A0G1IQZ7_9BACT</name>
<feature type="transmembrane region" description="Helical" evidence="1">
    <location>
        <begin position="286"/>
        <end position="303"/>
    </location>
</feature>
<reference evidence="2 3" key="1">
    <citation type="journal article" date="2015" name="Nature">
        <title>rRNA introns, odd ribosomes, and small enigmatic genomes across a large radiation of phyla.</title>
        <authorList>
            <person name="Brown C.T."/>
            <person name="Hug L.A."/>
            <person name="Thomas B.C."/>
            <person name="Sharon I."/>
            <person name="Castelle C.J."/>
            <person name="Singh A."/>
            <person name="Wilkins M.J."/>
            <person name="Williams K.H."/>
            <person name="Banfield J.F."/>
        </authorList>
    </citation>
    <scope>NUCLEOTIDE SEQUENCE [LARGE SCALE GENOMIC DNA]</scope>
</reference>
<sequence>MKYDKKIAPIIFYVFGIINSFGLFLYSYTQVDLNLTLSRISVWQTIQKAFQSIGYFHRPVSLVLFLGILFLLFFWYGLTLYFISKKKLGATHIWIMIFCMTGILIFAYPAFSYDLFNHMFTAKTVLLYQKNPYEVTPLQFTGFESWLTFMHWTHVVSIYSPLWIVMTLVPYLFGFGYFLWILWNFKLLIAAFYALTCYSILNILQREDDSLALSGMAMFAFNPLVIIESLVSAHNDSVMMGCAVFALYLFTRQRTVLSFFTLSVSIAMKLISVFLIPIYLFGKVRWLPLVLMATGTFGFLLFTKREVMPWYFLWTLPFIALYPRKKWLIALTFGISLGLLLRYAPYLYYGHWNDPVPLIKLWVTGVPIAASGVLALIERKRY</sequence>
<feature type="transmembrane region" description="Helical" evidence="1">
    <location>
        <begin position="60"/>
        <end position="81"/>
    </location>
</feature>
<feature type="transmembrane region" description="Helical" evidence="1">
    <location>
        <begin position="257"/>
        <end position="280"/>
    </location>
</feature>
<feature type="transmembrane region" description="Helical" evidence="1">
    <location>
        <begin position="358"/>
        <end position="377"/>
    </location>
</feature>
<keyword evidence="1" id="KW-0812">Transmembrane</keyword>
<comment type="caution">
    <text evidence="2">The sequence shown here is derived from an EMBL/GenBank/DDBJ whole genome shotgun (WGS) entry which is preliminary data.</text>
</comment>
<proteinExistence type="predicted"/>
<protein>
    <recommendedName>
        <fullName evidence="4">DUF2029 domain-containing protein</fullName>
    </recommendedName>
</protein>
<evidence type="ECO:0000256" key="1">
    <source>
        <dbReference type="SAM" id="Phobius"/>
    </source>
</evidence>
<feature type="transmembrane region" description="Helical" evidence="1">
    <location>
        <begin position="224"/>
        <end position="250"/>
    </location>
</feature>
<feature type="transmembrane region" description="Helical" evidence="1">
    <location>
        <begin position="327"/>
        <end position="346"/>
    </location>
</feature>
<dbReference type="Proteomes" id="UP000034521">
    <property type="component" value="Unassembled WGS sequence"/>
</dbReference>
<organism evidence="2 3">
    <name type="scientific">Candidatus Gottesmanbacteria bacterium GW2011_GWA1_44_24b</name>
    <dbReference type="NCBI Taxonomy" id="1618437"/>
    <lineage>
        <taxon>Bacteria</taxon>
        <taxon>Candidatus Gottesmaniibacteriota</taxon>
    </lineage>
</organism>
<dbReference type="AlphaFoldDB" id="A0A0G1IQZ7"/>
<accession>A0A0G1IQZ7</accession>
<feature type="transmembrane region" description="Helical" evidence="1">
    <location>
        <begin position="158"/>
        <end position="180"/>
    </location>
</feature>
<dbReference type="Pfam" id="PF26314">
    <property type="entry name" value="MptA_B_family"/>
    <property type="match status" value="1"/>
</dbReference>
<dbReference type="EMBL" id="LCIQ01000001">
    <property type="protein sequence ID" value="KKT61575.1"/>
    <property type="molecule type" value="Genomic_DNA"/>
</dbReference>
<gene>
    <name evidence="2" type="ORF">UW52_C0001G0013</name>
</gene>
<evidence type="ECO:0000313" key="3">
    <source>
        <dbReference type="Proteomes" id="UP000034521"/>
    </source>
</evidence>
<evidence type="ECO:0000313" key="2">
    <source>
        <dbReference type="EMBL" id="KKT61575.1"/>
    </source>
</evidence>
<feature type="transmembrane region" description="Helical" evidence="1">
    <location>
        <begin position="93"/>
        <end position="111"/>
    </location>
</feature>
<keyword evidence="1" id="KW-0472">Membrane</keyword>
<evidence type="ECO:0008006" key="4">
    <source>
        <dbReference type="Google" id="ProtNLM"/>
    </source>
</evidence>
<feature type="transmembrane region" description="Helical" evidence="1">
    <location>
        <begin position="7"/>
        <end position="28"/>
    </location>
</feature>
<feature type="transmembrane region" description="Helical" evidence="1">
    <location>
        <begin position="187"/>
        <end position="204"/>
    </location>
</feature>
<keyword evidence="1" id="KW-1133">Transmembrane helix</keyword>